<protein>
    <recommendedName>
        <fullName evidence="1">DUF6089 domain-containing protein</fullName>
    </recommendedName>
</protein>
<proteinExistence type="predicted"/>
<sequence length="230" mass="25434">MLRPLGLVLLLVGLTARLTAQDYRYELGGSVSSSYYLGDIGRRGLIAPQALGIALELRRPVSLRWALMGELALRGLRGKADYAADTFPSSAVGSREFHRTLLDLALGGEFNFFPYSARERYLGTRSWTPFLGAGLGLAGGMSDHRLQLLPGVYARLGLKLRLSTRWGLTASWSLRRTFSDRLEGLEPSVSWMADPFGLDGGRSLKGYDSYGYWSVGVHYSLSPQRRYSCD</sequence>
<evidence type="ECO:0000259" key="1">
    <source>
        <dbReference type="Pfam" id="PF19573"/>
    </source>
</evidence>
<dbReference type="Proteomes" id="UP000070224">
    <property type="component" value="Unassembled WGS sequence"/>
</dbReference>
<evidence type="ECO:0000313" key="2">
    <source>
        <dbReference type="EMBL" id="KXB76114.1"/>
    </source>
</evidence>
<dbReference type="InterPro" id="IPR045743">
    <property type="entry name" value="DUF6089"/>
</dbReference>
<dbReference type="RefSeq" id="WP_060935447.1">
    <property type="nucleotide sequence ID" value="NZ_KQ960446.1"/>
</dbReference>
<dbReference type="AlphaFoldDB" id="A0A134B859"/>
<gene>
    <name evidence="2" type="ORF">HMPREF3185_01144</name>
</gene>
<dbReference type="Pfam" id="PF19573">
    <property type="entry name" value="DUF6089"/>
    <property type="match status" value="1"/>
</dbReference>
<dbReference type="PATRIC" id="fig|322095.3.peg.1128"/>
<keyword evidence="3" id="KW-1185">Reference proteome</keyword>
<dbReference type="EMBL" id="LSDK01000077">
    <property type="protein sequence ID" value="KXB76114.1"/>
    <property type="molecule type" value="Genomic_DNA"/>
</dbReference>
<comment type="caution">
    <text evidence="2">The sequence shown here is derived from an EMBL/GenBank/DDBJ whole genome shotgun (WGS) entry which is preliminary data.</text>
</comment>
<name>A0A134B859_9PORP</name>
<organism evidence="2 3">
    <name type="scientific">Porphyromonas somerae</name>
    <dbReference type="NCBI Taxonomy" id="322095"/>
    <lineage>
        <taxon>Bacteria</taxon>
        <taxon>Pseudomonadati</taxon>
        <taxon>Bacteroidota</taxon>
        <taxon>Bacteroidia</taxon>
        <taxon>Bacteroidales</taxon>
        <taxon>Porphyromonadaceae</taxon>
        <taxon>Porphyromonas</taxon>
    </lineage>
</organism>
<dbReference type="STRING" id="322095.HMPREF3185_01144"/>
<dbReference type="OrthoDB" id="654178at2"/>
<feature type="domain" description="DUF6089" evidence="1">
    <location>
        <begin position="10"/>
        <end position="188"/>
    </location>
</feature>
<reference evidence="3" key="1">
    <citation type="submission" date="2016-01" db="EMBL/GenBank/DDBJ databases">
        <authorList>
            <person name="Mitreva M."/>
            <person name="Pepin K.H."/>
            <person name="Mihindukulasuriya K.A."/>
            <person name="Fulton R."/>
            <person name="Fronick C."/>
            <person name="O'Laughlin M."/>
            <person name="Miner T."/>
            <person name="Herter B."/>
            <person name="Rosa B.A."/>
            <person name="Cordes M."/>
            <person name="Tomlinson C."/>
            <person name="Wollam A."/>
            <person name="Palsikar V.B."/>
            <person name="Mardis E.R."/>
            <person name="Wilson R.K."/>
        </authorList>
    </citation>
    <scope>NUCLEOTIDE SEQUENCE [LARGE SCALE GENOMIC DNA]</scope>
    <source>
        <strain evidence="3">KA00683</strain>
    </source>
</reference>
<evidence type="ECO:0000313" key="3">
    <source>
        <dbReference type="Proteomes" id="UP000070224"/>
    </source>
</evidence>
<accession>A0A134B859</accession>